<evidence type="ECO:0000256" key="2">
    <source>
        <dbReference type="SAM" id="Phobius"/>
    </source>
</evidence>
<feature type="region of interest" description="Disordered" evidence="1">
    <location>
        <begin position="45"/>
        <end position="68"/>
    </location>
</feature>
<reference evidence="4" key="1">
    <citation type="journal article" date="2019" name="Genome Announc.">
        <title>Draft Genome Sequence of Pseudoalteromonas piscicida Strain 36Y ROTHPW, an Hypersaline Seawater Isolate from the South Coast of Sonora, Mexico.</title>
        <authorList>
            <person name="Sanchez-Diaz R."/>
            <person name="Molina-Garza Z.J."/>
            <person name="Cruz-Suarez L.E."/>
            <person name="Selvin J."/>
            <person name="Kiran G.S."/>
            <person name="Ibarra-Gamez J.C."/>
            <person name="Gomez-Gil B."/>
            <person name="Galaviz-Silva L."/>
        </authorList>
    </citation>
    <scope>NUCLEOTIDE SEQUENCE [LARGE SCALE GENOMIC DNA]</scope>
    <source>
        <strain evidence="4">36Y_RITHPW</strain>
    </source>
</reference>
<evidence type="ECO:0000256" key="1">
    <source>
        <dbReference type="SAM" id="MobiDB-lite"/>
    </source>
</evidence>
<evidence type="ECO:0000313" key="4">
    <source>
        <dbReference type="Proteomes" id="UP000228621"/>
    </source>
</evidence>
<feature type="transmembrane region" description="Helical" evidence="2">
    <location>
        <begin position="6"/>
        <end position="24"/>
    </location>
</feature>
<protein>
    <submittedName>
        <fullName evidence="3">Uncharacterized protein</fullName>
    </submittedName>
</protein>
<evidence type="ECO:0000313" key="3">
    <source>
        <dbReference type="EMBL" id="PCK31777.1"/>
    </source>
</evidence>
<gene>
    <name evidence="3" type="ORF">CEX98_10710</name>
</gene>
<dbReference type="RefSeq" id="WP_099642068.1">
    <property type="nucleotide sequence ID" value="NZ_NKHF01000045.1"/>
</dbReference>
<keyword evidence="2" id="KW-1133">Transmembrane helix</keyword>
<name>A0A2A5JQY4_PSEO7</name>
<sequence length="173" mass="19491">MKHWQAYVVIFLGMIIALFTLKYANISWHNPMPVAPKKVKTDTYTPTTLPDLPAKSTSKTHSGATEQDEVFTQAPIQAPKYLPPINQAQRHQQHYQGDLSDTQAYQAYLDEKEKQLKQAYIAAVDIKVERIQALLARGVKEGLPEAQLKEARDKIAALKSMQNQLSSELSESK</sequence>
<proteinExistence type="predicted"/>
<dbReference type="OrthoDB" id="6313065at2"/>
<dbReference type="EMBL" id="NKHF01000045">
    <property type="protein sequence ID" value="PCK31777.1"/>
    <property type="molecule type" value="Genomic_DNA"/>
</dbReference>
<accession>A0A2A5JQY4</accession>
<keyword evidence="4" id="KW-1185">Reference proteome</keyword>
<feature type="compositionally biased region" description="Polar residues" evidence="1">
    <location>
        <begin position="55"/>
        <end position="65"/>
    </location>
</feature>
<keyword evidence="2" id="KW-0472">Membrane</keyword>
<dbReference type="AlphaFoldDB" id="A0A2A5JQY4"/>
<keyword evidence="2" id="KW-0812">Transmembrane</keyword>
<comment type="caution">
    <text evidence="3">The sequence shown here is derived from an EMBL/GenBank/DDBJ whole genome shotgun (WGS) entry which is preliminary data.</text>
</comment>
<dbReference type="Proteomes" id="UP000228621">
    <property type="component" value="Unassembled WGS sequence"/>
</dbReference>
<organism evidence="3 4">
    <name type="scientific">Pseudoalteromonas piscicida</name>
    <dbReference type="NCBI Taxonomy" id="43662"/>
    <lineage>
        <taxon>Bacteria</taxon>
        <taxon>Pseudomonadati</taxon>
        <taxon>Pseudomonadota</taxon>
        <taxon>Gammaproteobacteria</taxon>
        <taxon>Alteromonadales</taxon>
        <taxon>Pseudoalteromonadaceae</taxon>
        <taxon>Pseudoalteromonas</taxon>
    </lineage>
</organism>